<dbReference type="Proteomes" id="UP000624709">
    <property type="component" value="Unassembled WGS sequence"/>
</dbReference>
<evidence type="ECO:0000313" key="3">
    <source>
        <dbReference type="Proteomes" id="UP000624709"/>
    </source>
</evidence>
<evidence type="ECO:0000256" key="1">
    <source>
        <dbReference type="SAM" id="MobiDB-lite"/>
    </source>
</evidence>
<evidence type="ECO:0008006" key="4">
    <source>
        <dbReference type="Google" id="ProtNLM"/>
    </source>
</evidence>
<reference evidence="2 3" key="1">
    <citation type="submission" date="2021-01" db="EMBL/GenBank/DDBJ databases">
        <title>Whole genome shotgun sequence of Actinoplanes palleronii NBRC 14916.</title>
        <authorList>
            <person name="Komaki H."/>
            <person name="Tamura T."/>
        </authorList>
    </citation>
    <scope>NUCLEOTIDE SEQUENCE [LARGE SCALE GENOMIC DNA]</scope>
    <source>
        <strain evidence="2 3">NBRC 14916</strain>
    </source>
</reference>
<name>A0ABQ4B5A5_9ACTN</name>
<proteinExistence type="predicted"/>
<comment type="caution">
    <text evidence="2">The sequence shown here is derived from an EMBL/GenBank/DDBJ whole genome shotgun (WGS) entry which is preliminary data.</text>
</comment>
<sequence>MGNTVAQRARRAGPGRDGPGRISGAPLTTTQETEHLHDRPDWTCRVCGAPWPCSTARATLMHEYRAFPSLLRIYLSAQMYEALDDLTIEGKAPPMNLYERFLSWVQTHPPSP</sequence>
<dbReference type="EMBL" id="BOMS01000025">
    <property type="protein sequence ID" value="GIE65841.1"/>
    <property type="molecule type" value="Genomic_DNA"/>
</dbReference>
<feature type="region of interest" description="Disordered" evidence="1">
    <location>
        <begin position="1"/>
        <end position="35"/>
    </location>
</feature>
<protein>
    <recommendedName>
        <fullName evidence="4">Flavin reductase</fullName>
    </recommendedName>
</protein>
<accession>A0ABQ4B5A5</accession>
<keyword evidence="3" id="KW-1185">Reference proteome</keyword>
<evidence type="ECO:0000313" key="2">
    <source>
        <dbReference type="EMBL" id="GIE65841.1"/>
    </source>
</evidence>
<organism evidence="2 3">
    <name type="scientific">Actinoplanes palleronii</name>
    <dbReference type="NCBI Taxonomy" id="113570"/>
    <lineage>
        <taxon>Bacteria</taxon>
        <taxon>Bacillati</taxon>
        <taxon>Actinomycetota</taxon>
        <taxon>Actinomycetes</taxon>
        <taxon>Micromonosporales</taxon>
        <taxon>Micromonosporaceae</taxon>
        <taxon>Actinoplanes</taxon>
    </lineage>
</organism>
<gene>
    <name evidence="2" type="ORF">Apa02nite_019490</name>
</gene>